<dbReference type="Proteomes" id="UP000199165">
    <property type="component" value="Unassembled WGS sequence"/>
</dbReference>
<reference evidence="4" key="1">
    <citation type="submission" date="2016-10" db="EMBL/GenBank/DDBJ databases">
        <authorList>
            <person name="Varghese N."/>
            <person name="Submissions S."/>
        </authorList>
    </citation>
    <scope>NUCLEOTIDE SEQUENCE [LARGE SCALE GENOMIC DNA]</scope>
    <source>
        <strain evidence="4">DSM 45501</strain>
    </source>
</reference>
<gene>
    <name evidence="3" type="ORF">SAMN04487904_113110</name>
</gene>
<dbReference type="STRING" id="995060.SAMN04487904_113110"/>
<dbReference type="RefSeq" id="WP_092980709.1">
    <property type="nucleotide sequence ID" value="NZ_FPAT01000013.1"/>
</dbReference>
<keyword evidence="2" id="KW-0472">Membrane</keyword>
<organism evidence="3 4">
    <name type="scientific">Actinopolyspora righensis</name>
    <dbReference type="NCBI Taxonomy" id="995060"/>
    <lineage>
        <taxon>Bacteria</taxon>
        <taxon>Bacillati</taxon>
        <taxon>Actinomycetota</taxon>
        <taxon>Actinomycetes</taxon>
        <taxon>Actinopolysporales</taxon>
        <taxon>Actinopolysporaceae</taxon>
        <taxon>Actinopolyspora</taxon>
        <taxon>Actinopolyspora alba group</taxon>
    </lineage>
</organism>
<feature type="region of interest" description="Disordered" evidence="1">
    <location>
        <begin position="1"/>
        <end position="59"/>
    </location>
</feature>
<feature type="compositionally biased region" description="Basic and acidic residues" evidence="1">
    <location>
        <begin position="1"/>
        <end position="43"/>
    </location>
</feature>
<protein>
    <submittedName>
        <fullName evidence="3">Uncharacterized protein</fullName>
    </submittedName>
</protein>
<keyword evidence="2" id="KW-1133">Transmembrane helix</keyword>
<dbReference type="EMBL" id="FPAT01000013">
    <property type="protein sequence ID" value="SFT92591.1"/>
    <property type="molecule type" value="Genomic_DNA"/>
</dbReference>
<feature type="transmembrane region" description="Helical" evidence="2">
    <location>
        <begin position="62"/>
        <end position="81"/>
    </location>
</feature>
<dbReference type="AlphaFoldDB" id="A0A1I7BZJ1"/>
<keyword evidence="4" id="KW-1185">Reference proteome</keyword>
<proteinExistence type="predicted"/>
<evidence type="ECO:0000313" key="4">
    <source>
        <dbReference type="Proteomes" id="UP000199165"/>
    </source>
</evidence>
<evidence type="ECO:0000256" key="2">
    <source>
        <dbReference type="SAM" id="Phobius"/>
    </source>
</evidence>
<evidence type="ECO:0000313" key="3">
    <source>
        <dbReference type="EMBL" id="SFT92591.1"/>
    </source>
</evidence>
<keyword evidence="2" id="KW-0812">Transmembrane</keyword>
<name>A0A1I7BZJ1_9ACTN</name>
<accession>A0A1I7BZJ1</accession>
<sequence>MRDVDAVRELVGHADPTKSTESGPERPRAADLIARAELREHAGTESTSPESPTRRGGKPRRLVVVAASILAAALLGSVPLLSGTTAVSEQSPPEVGPVREATELGADVSGRAATNELLNRADGLETAPYETAEGEFGYIRTHEWSGSLCSSEVEHCAHYPRQRETWLREPAVGTTRTVPRPPEFGSDSDRNFWKRQSGWSGHRRTREERIGPNSVHLARCVPERAERVAECLNVRGNDSRDVFRSAVSLFKHELLPRDVRAELLRVLARTPGVRFRGESEVRGDPVFAVGLTSSASVGEVSEVLLFDSTTGVLRSFENLNLDRGELTGYVVFEEYGRTNTRG</sequence>
<evidence type="ECO:0000256" key="1">
    <source>
        <dbReference type="SAM" id="MobiDB-lite"/>
    </source>
</evidence>